<protein>
    <recommendedName>
        <fullName evidence="5">Alpha/beta hydrolase family protein</fullName>
    </recommendedName>
</protein>
<dbReference type="Pfam" id="PF05990">
    <property type="entry name" value="DUF900"/>
    <property type="match status" value="1"/>
</dbReference>
<dbReference type="KEGG" id="tpol:Mal48_07290"/>
<sequence length="383" mass="42213" precursor="true">MVFLNRSIPYLYFCIRVLFFATVASPVLAQASEPTLSNSSVQYSPTTESEQSLLEVEDDSLEFVPPAALSSGPESETEPERVSTTHVHDDDDVAGYEHQQYWLVSSRRAVQTIHSKNSGPWHLDVHRVEASGASQTSNVNLLKSQLTPGVPVCVFSHGSFVTWESNARQACQAFQRIRRASGDAPLQMVFFSWPSDGPYTFVPQLDVSVRGKRAEFNGFHLATLISCVPESCPVTVVGHSHGTRVTLSAMQLAAGGTVQGHTFTGAIGTERRMRIVLAAGAIDHNWLNPGQRYGLALNRAECLLNLINQNDLPLAFYPFHRPFARRSIARAGLTSRDTATLGYNAAKIRQVDVTNRLGGAHYWPDYYDDAQILATIVPYLVSY</sequence>
<keyword evidence="2" id="KW-0732">Signal</keyword>
<feature type="compositionally biased region" description="Polar residues" evidence="1">
    <location>
        <begin position="35"/>
        <end position="52"/>
    </location>
</feature>
<dbReference type="EMBL" id="CP036267">
    <property type="protein sequence ID" value="QDT31495.1"/>
    <property type="molecule type" value="Genomic_DNA"/>
</dbReference>
<evidence type="ECO:0008006" key="5">
    <source>
        <dbReference type="Google" id="ProtNLM"/>
    </source>
</evidence>
<evidence type="ECO:0000313" key="4">
    <source>
        <dbReference type="Proteomes" id="UP000315724"/>
    </source>
</evidence>
<feature type="signal peptide" evidence="2">
    <location>
        <begin position="1"/>
        <end position="29"/>
    </location>
</feature>
<dbReference type="RefSeq" id="WP_145196104.1">
    <property type="nucleotide sequence ID" value="NZ_CP036267.1"/>
</dbReference>
<reference evidence="3 4" key="1">
    <citation type="submission" date="2019-02" db="EMBL/GenBank/DDBJ databases">
        <title>Deep-cultivation of Planctomycetes and their phenomic and genomic characterization uncovers novel biology.</title>
        <authorList>
            <person name="Wiegand S."/>
            <person name="Jogler M."/>
            <person name="Boedeker C."/>
            <person name="Pinto D."/>
            <person name="Vollmers J."/>
            <person name="Rivas-Marin E."/>
            <person name="Kohn T."/>
            <person name="Peeters S.H."/>
            <person name="Heuer A."/>
            <person name="Rast P."/>
            <person name="Oberbeckmann S."/>
            <person name="Bunk B."/>
            <person name="Jeske O."/>
            <person name="Meyerdierks A."/>
            <person name="Storesund J.E."/>
            <person name="Kallscheuer N."/>
            <person name="Luecker S."/>
            <person name="Lage O.M."/>
            <person name="Pohl T."/>
            <person name="Merkel B.J."/>
            <person name="Hornburger P."/>
            <person name="Mueller R.-W."/>
            <person name="Bruemmer F."/>
            <person name="Labrenz M."/>
            <person name="Spormann A.M."/>
            <person name="Op den Camp H."/>
            <person name="Overmann J."/>
            <person name="Amann R."/>
            <person name="Jetten M.S.M."/>
            <person name="Mascher T."/>
            <person name="Medema M.H."/>
            <person name="Devos D.P."/>
            <person name="Kaster A.-K."/>
            <person name="Ovreas L."/>
            <person name="Rohde M."/>
            <person name="Galperin M.Y."/>
            <person name="Jogler C."/>
        </authorList>
    </citation>
    <scope>NUCLEOTIDE SEQUENCE [LARGE SCALE GENOMIC DNA]</scope>
    <source>
        <strain evidence="3 4">Mal48</strain>
    </source>
</reference>
<evidence type="ECO:0000256" key="1">
    <source>
        <dbReference type="SAM" id="MobiDB-lite"/>
    </source>
</evidence>
<accession>A0A517QIT2</accession>
<dbReference type="Proteomes" id="UP000315724">
    <property type="component" value="Chromosome"/>
</dbReference>
<dbReference type="InterPro" id="IPR010297">
    <property type="entry name" value="DUF900_hydrolase"/>
</dbReference>
<dbReference type="OrthoDB" id="214440at2"/>
<feature type="compositionally biased region" description="Basic and acidic residues" evidence="1">
    <location>
        <begin position="78"/>
        <end position="89"/>
    </location>
</feature>
<feature type="region of interest" description="Disordered" evidence="1">
    <location>
        <begin position="35"/>
        <end position="89"/>
    </location>
</feature>
<evidence type="ECO:0000313" key="3">
    <source>
        <dbReference type="EMBL" id="QDT31495.1"/>
    </source>
</evidence>
<gene>
    <name evidence="3" type="ORF">Mal48_07290</name>
</gene>
<dbReference type="InterPro" id="IPR029058">
    <property type="entry name" value="AB_hydrolase_fold"/>
</dbReference>
<name>A0A517QIT2_9PLAN</name>
<evidence type="ECO:0000256" key="2">
    <source>
        <dbReference type="SAM" id="SignalP"/>
    </source>
</evidence>
<dbReference type="AlphaFoldDB" id="A0A517QIT2"/>
<dbReference type="SUPFAM" id="SSF53474">
    <property type="entry name" value="alpha/beta-Hydrolases"/>
    <property type="match status" value="1"/>
</dbReference>
<proteinExistence type="predicted"/>
<keyword evidence="4" id="KW-1185">Reference proteome</keyword>
<organism evidence="3 4">
    <name type="scientific">Thalassoglobus polymorphus</name>
    <dbReference type="NCBI Taxonomy" id="2527994"/>
    <lineage>
        <taxon>Bacteria</taxon>
        <taxon>Pseudomonadati</taxon>
        <taxon>Planctomycetota</taxon>
        <taxon>Planctomycetia</taxon>
        <taxon>Planctomycetales</taxon>
        <taxon>Planctomycetaceae</taxon>
        <taxon>Thalassoglobus</taxon>
    </lineage>
</organism>
<feature type="chain" id="PRO_5022138834" description="Alpha/beta hydrolase family protein" evidence="2">
    <location>
        <begin position="30"/>
        <end position="383"/>
    </location>
</feature>